<dbReference type="PANTHER" id="PTHR24056:SF508">
    <property type="entry name" value="CYCLIN-DEPENDENT KINASE 10"/>
    <property type="match status" value="1"/>
</dbReference>
<dbReference type="GO" id="GO:0004674">
    <property type="term" value="F:protein serine/threonine kinase activity"/>
    <property type="evidence" value="ECO:0007669"/>
    <property type="project" value="TreeGrafter"/>
</dbReference>
<dbReference type="InterPro" id="IPR008271">
    <property type="entry name" value="Ser/Thr_kinase_AS"/>
</dbReference>
<evidence type="ECO:0000256" key="2">
    <source>
        <dbReference type="ARBA" id="ARBA00022741"/>
    </source>
</evidence>
<feature type="domain" description="Protein kinase" evidence="4">
    <location>
        <begin position="8"/>
        <end position="384"/>
    </location>
</feature>
<accession>A0A9P8QDJ2</accession>
<dbReference type="InterPro" id="IPR050108">
    <property type="entry name" value="CDK"/>
</dbReference>
<dbReference type="AlphaFoldDB" id="A0A9P8QDJ2"/>
<dbReference type="PROSITE" id="PS00108">
    <property type="entry name" value="PROTEIN_KINASE_ST"/>
    <property type="match status" value="1"/>
</dbReference>
<evidence type="ECO:0000313" key="6">
    <source>
        <dbReference type="Proteomes" id="UP000774326"/>
    </source>
</evidence>
<dbReference type="InterPro" id="IPR000719">
    <property type="entry name" value="Prot_kinase_dom"/>
</dbReference>
<protein>
    <recommendedName>
        <fullName evidence="4">Protein kinase domain-containing protein</fullName>
    </recommendedName>
</protein>
<proteinExistence type="inferred from homology"/>
<dbReference type="SMART" id="SM00220">
    <property type="entry name" value="S_TKc"/>
    <property type="match status" value="1"/>
</dbReference>
<reference evidence="5" key="1">
    <citation type="journal article" date="2021" name="Open Biol.">
        <title>Shared evolutionary footprints suggest mitochondrial oxidative damage underlies multiple complex I losses in fungi.</title>
        <authorList>
            <person name="Schikora-Tamarit M.A."/>
            <person name="Marcet-Houben M."/>
            <person name="Nosek J."/>
            <person name="Gabaldon T."/>
        </authorList>
    </citation>
    <scope>NUCLEOTIDE SEQUENCE</scope>
    <source>
        <strain evidence="5">CBS2887</strain>
    </source>
</reference>
<reference evidence="5" key="2">
    <citation type="submission" date="2021-01" db="EMBL/GenBank/DDBJ databases">
        <authorList>
            <person name="Schikora-Tamarit M.A."/>
        </authorList>
    </citation>
    <scope>NUCLEOTIDE SEQUENCE</scope>
    <source>
        <strain evidence="5">CBS2887</strain>
    </source>
</reference>
<dbReference type="GO" id="GO:0005524">
    <property type="term" value="F:ATP binding"/>
    <property type="evidence" value="ECO:0007669"/>
    <property type="project" value="UniProtKB-KW"/>
</dbReference>
<gene>
    <name evidence="5" type="ORF">WICPIJ_001473</name>
</gene>
<dbReference type="OrthoDB" id="413582at2759"/>
<sequence>MTFMISEFGPLEQVASTLHSTVYKTVTTKPRIISLFILEQANLSDDFTVALKKTQPDEESPPHNSRHELHLLQRFQSRPGQSSNPNIVTLLDHFTQTIDLYETAQFIVMPWYCTDLTGYLKHHAKFIKRKRDTFNAYLMPGLSTQTANKSKSKPKYENQISESDSNAIVKGLSSALTFIHSQGIIHRDIKPSNIMFKSFEDPTPILIDFGISYDLQNPQYRHPDEKDPKNKFTDICTTIYKPLEVIFGLRGYGTEIDVWSLGIVMTLLYSSDLKSCIMGGENEEDEEDGSGFSGDIGLLFALISWFGKPTLQNWPEAKESTTFMNMFAGAGDQDEEQPEDSQFTMNLQKLIPRAGGHVRDIFKRMMVYQSTERITAKEMFELLK</sequence>
<dbReference type="GO" id="GO:0007346">
    <property type="term" value="P:regulation of mitotic cell cycle"/>
    <property type="evidence" value="ECO:0007669"/>
    <property type="project" value="TreeGrafter"/>
</dbReference>
<dbReference type="Proteomes" id="UP000774326">
    <property type="component" value="Unassembled WGS sequence"/>
</dbReference>
<dbReference type="GO" id="GO:0009891">
    <property type="term" value="P:positive regulation of biosynthetic process"/>
    <property type="evidence" value="ECO:0007669"/>
    <property type="project" value="UniProtKB-ARBA"/>
</dbReference>
<name>A0A9P8QDJ2_WICPI</name>
<dbReference type="GO" id="GO:0005634">
    <property type="term" value="C:nucleus"/>
    <property type="evidence" value="ECO:0007669"/>
    <property type="project" value="TreeGrafter"/>
</dbReference>
<dbReference type="PROSITE" id="PS50011">
    <property type="entry name" value="PROTEIN_KINASE_DOM"/>
    <property type="match status" value="1"/>
</dbReference>
<dbReference type="InterPro" id="IPR011009">
    <property type="entry name" value="Kinase-like_dom_sf"/>
</dbReference>
<dbReference type="Gene3D" id="1.10.510.10">
    <property type="entry name" value="Transferase(Phosphotransferase) domain 1"/>
    <property type="match status" value="1"/>
</dbReference>
<keyword evidence="6" id="KW-1185">Reference proteome</keyword>
<dbReference type="EMBL" id="JAEUBG010000760">
    <property type="protein sequence ID" value="KAH3687539.1"/>
    <property type="molecule type" value="Genomic_DNA"/>
</dbReference>
<organism evidence="5 6">
    <name type="scientific">Wickerhamomyces pijperi</name>
    <name type="common">Yeast</name>
    <name type="synonym">Pichia pijperi</name>
    <dbReference type="NCBI Taxonomy" id="599730"/>
    <lineage>
        <taxon>Eukaryota</taxon>
        <taxon>Fungi</taxon>
        <taxon>Dikarya</taxon>
        <taxon>Ascomycota</taxon>
        <taxon>Saccharomycotina</taxon>
        <taxon>Saccharomycetes</taxon>
        <taxon>Phaffomycetales</taxon>
        <taxon>Wickerhamomycetaceae</taxon>
        <taxon>Wickerhamomyces</taxon>
    </lineage>
</organism>
<evidence type="ECO:0000259" key="4">
    <source>
        <dbReference type="PROSITE" id="PS50011"/>
    </source>
</evidence>
<dbReference type="PANTHER" id="PTHR24056">
    <property type="entry name" value="CELL DIVISION PROTEIN KINASE"/>
    <property type="match status" value="1"/>
</dbReference>
<evidence type="ECO:0000256" key="1">
    <source>
        <dbReference type="ARBA" id="ARBA00006485"/>
    </source>
</evidence>
<evidence type="ECO:0000256" key="3">
    <source>
        <dbReference type="ARBA" id="ARBA00022840"/>
    </source>
</evidence>
<keyword evidence="2" id="KW-0547">Nucleotide-binding</keyword>
<dbReference type="GO" id="GO:0000307">
    <property type="term" value="C:cyclin-dependent protein kinase holoenzyme complex"/>
    <property type="evidence" value="ECO:0007669"/>
    <property type="project" value="UniProtKB-ARBA"/>
</dbReference>
<comment type="similarity">
    <text evidence="1">Belongs to the protein kinase superfamily. CMGC Ser/Thr protein kinase family. CDC2/CDKX subfamily.</text>
</comment>
<comment type="caution">
    <text evidence="5">The sequence shown here is derived from an EMBL/GenBank/DDBJ whole genome shotgun (WGS) entry which is preliminary data.</text>
</comment>
<dbReference type="CDD" id="cd00180">
    <property type="entry name" value="PKc"/>
    <property type="match status" value="1"/>
</dbReference>
<dbReference type="SUPFAM" id="SSF56112">
    <property type="entry name" value="Protein kinase-like (PK-like)"/>
    <property type="match status" value="1"/>
</dbReference>
<dbReference type="Pfam" id="PF00069">
    <property type="entry name" value="Pkinase"/>
    <property type="match status" value="1"/>
</dbReference>
<evidence type="ECO:0000313" key="5">
    <source>
        <dbReference type="EMBL" id="KAH3687539.1"/>
    </source>
</evidence>
<keyword evidence="3" id="KW-0067">ATP-binding</keyword>